<feature type="region of interest" description="Disordered" evidence="1">
    <location>
        <begin position="156"/>
        <end position="233"/>
    </location>
</feature>
<name>A0A3B1C6F1_9ZZZZ</name>
<organism evidence="2">
    <name type="scientific">hydrothermal vent metagenome</name>
    <dbReference type="NCBI Taxonomy" id="652676"/>
    <lineage>
        <taxon>unclassified sequences</taxon>
        <taxon>metagenomes</taxon>
        <taxon>ecological metagenomes</taxon>
    </lineage>
</organism>
<dbReference type="PROSITE" id="PS51257">
    <property type="entry name" value="PROKAR_LIPOPROTEIN"/>
    <property type="match status" value="1"/>
</dbReference>
<gene>
    <name evidence="2" type="ORF">MNBD_NITROSPINAE04-1227</name>
</gene>
<feature type="compositionally biased region" description="Low complexity" evidence="1">
    <location>
        <begin position="193"/>
        <end position="211"/>
    </location>
</feature>
<protein>
    <submittedName>
        <fullName evidence="2">Uncharacterized protein</fullName>
    </submittedName>
</protein>
<feature type="compositionally biased region" description="Acidic residues" evidence="1">
    <location>
        <begin position="162"/>
        <end position="185"/>
    </location>
</feature>
<evidence type="ECO:0000256" key="1">
    <source>
        <dbReference type="SAM" id="MobiDB-lite"/>
    </source>
</evidence>
<accession>A0A3B1C6F1</accession>
<dbReference type="AlphaFoldDB" id="A0A3B1C6F1"/>
<reference evidence="2" key="1">
    <citation type="submission" date="2018-06" db="EMBL/GenBank/DDBJ databases">
        <authorList>
            <person name="Zhirakovskaya E."/>
        </authorList>
    </citation>
    <scope>NUCLEOTIDE SEQUENCE</scope>
</reference>
<dbReference type="EMBL" id="UOGA01000313">
    <property type="protein sequence ID" value="VAX25729.1"/>
    <property type="molecule type" value="Genomic_DNA"/>
</dbReference>
<sequence>MSKLTSVVSFSFAALLFLSSCGSGGSSSSSVSERTISGTLTGDLSSISGVRAVSGSDGTVYSATTTSSARTTALTGASAGFQVTVPVDDSYTLDLVGADDTPVASLQFNTSATGASTTGKIPLTGGASTSIDLGIINIPTGTGATTGVIATVTPSVNPLTEVDSDSDGMNDFEDDDDDNDGISDDNESHGDSTDSSNDSNGSSHDSSNDSNDSSHDSNDSGDSSNDSSDGEHS</sequence>
<proteinExistence type="predicted"/>
<evidence type="ECO:0000313" key="2">
    <source>
        <dbReference type="EMBL" id="VAX25729.1"/>
    </source>
</evidence>